<evidence type="ECO:0000256" key="3">
    <source>
        <dbReference type="SAM" id="SignalP"/>
    </source>
</evidence>
<evidence type="ECO:0000313" key="5">
    <source>
        <dbReference type="Proteomes" id="UP001175226"/>
    </source>
</evidence>
<keyword evidence="2" id="KW-0812">Transmembrane</keyword>
<gene>
    <name evidence="4" type="ORF">EV421DRAFT_1502098</name>
</gene>
<reference evidence="4" key="1">
    <citation type="submission" date="2023-06" db="EMBL/GenBank/DDBJ databases">
        <authorList>
            <consortium name="Lawrence Berkeley National Laboratory"/>
            <person name="Ahrendt S."/>
            <person name="Sahu N."/>
            <person name="Indic B."/>
            <person name="Wong-Bajracharya J."/>
            <person name="Merenyi Z."/>
            <person name="Ke H.-M."/>
            <person name="Monk M."/>
            <person name="Kocsube S."/>
            <person name="Drula E."/>
            <person name="Lipzen A."/>
            <person name="Balint B."/>
            <person name="Henrissat B."/>
            <person name="Andreopoulos B."/>
            <person name="Martin F.M."/>
            <person name="Harder C.B."/>
            <person name="Rigling D."/>
            <person name="Ford K.L."/>
            <person name="Foster G.D."/>
            <person name="Pangilinan J."/>
            <person name="Papanicolaou A."/>
            <person name="Barry K."/>
            <person name="LaButti K."/>
            <person name="Viragh M."/>
            <person name="Koriabine M."/>
            <person name="Yan M."/>
            <person name="Riley R."/>
            <person name="Champramary S."/>
            <person name="Plett K.L."/>
            <person name="Tsai I.J."/>
            <person name="Slot J."/>
            <person name="Sipos G."/>
            <person name="Plett J."/>
            <person name="Nagy L.G."/>
            <person name="Grigoriev I.V."/>
        </authorList>
    </citation>
    <scope>NUCLEOTIDE SEQUENCE</scope>
    <source>
        <strain evidence="4">FPL87.14</strain>
    </source>
</reference>
<keyword evidence="2" id="KW-0472">Membrane</keyword>
<feature type="compositionally biased region" description="Basic and acidic residues" evidence="1">
    <location>
        <begin position="309"/>
        <end position="324"/>
    </location>
</feature>
<evidence type="ECO:0000313" key="4">
    <source>
        <dbReference type="EMBL" id="KAK0432450.1"/>
    </source>
</evidence>
<dbReference type="AlphaFoldDB" id="A0AA39IZ22"/>
<feature type="region of interest" description="Disordered" evidence="1">
    <location>
        <begin position="288"/>
        <end position="357"/>
    </location>
</feature>
<name>A0AA39IZ22_9AGAR</name>
<feature type="compositionally biased region" description="Low complexity" evidence="1">
    <location>
        <begin position="209"/>
        <end position="223"/>
    </location>
</feature>
<keyword evidence="2" id="KW-1133">Transmembrane helix</keyword>
<evidence type="ECO:0008006" key="6">
    <source>
        <dbReference type="Google" id="ProtNLM"/>
    </source>
</evidence>
<sequence>MLVQFILFSFCFAASAGFYFDSIEGNATVGSPVTLTWHLNQDDDPDNLHLERRSLPYQQSGQGENIHFEFPDNGTNDGTLMVNFPSPGDYLIEVFNSNNGPPIYTSFKIGVSSSGYGSNPSSISASASASTSVLTPAAVTSSVVQISSASPSSSSGNSFTISTSFEVKMGGVISDSIAMQPVLSTTAQPMTPTTSPFNTTVITTTKPGSTTTYESSVSPSSSSKENTGSSAIGSPSKIPLIVGATVGSFFFLLLLLVALVYTLRRRKWHRKKYPAIFHRDRMVRKRSNASFSPLTPTAKDPDTYTNSADAEKHASYSSTYKEDLAPSPQPQQGCLEYSLPAPLAPRSETPSPIPAHTDRQMEIYDVLVKKNTDLIRLKTELRRGGDVQEEIEGLKATIRGLEEVLVSPWALGYTDEIPYEASRAPVPN</sequence>
<keyword evidence="3" id="KW-0732">Signal</keyword>
<evidence type="ECO:0000256" key="2">
    <source>
        <dbReference type="SAM" id="Phobius"/>
    </source>
</evidence>
<protein>
    <recommendedName>
        <fullName evidence="6">Mid2 domain-containing protein</fullName>
    </recommendedName>
</protein>
<feature type="compositionally biased region" description="Polar residues" evidence="1">
    <location>
        <begin position="188"/>
        <end position="208"/>
    </location>
</feature>
<feature type="chain" id="PRO_5041230350" description="Mid2 domain-containing protein" evidence="3">
    <location>
        <begin position="18"/>
        <end position="428"/>
    </location>
</feature>
<dbReference type="Proteomes" id="UP001175226">
    <property type="component" value="Unassembled WGS sequence"/>
</dbReference>
<evidence type="ECO:0000256" key="1">
    <source>
        <dbReference type="SAM" id="MobiDB-lite"/>
    </source>
</evidence>
<keyword evidence="5" id="KW-1185">Reference proteome</keyword>
<proteinExistence type="predicted"/>
<dbReference type="EMBL" id="JAUEPT010000094">
    <property type="protein sequence ID" value="KAK0432450.1"/>
    <property type="molecule type" value="Genomic_DNA"/>
</dbReference>
<comment type="caution">
    <text evidence="4">The sequence shown here is derived from an EMBL/GenBank/DDBJ whole genome shotgun (WGS) entry which is preliminary data.</text>
</comment>
<organism evidence="4 5">
    <name type="scientific">Armillaria borealis</name>
    <dbReference type="NCBI Taxonomy" id="47425"/>
    <lineage>
        <taxon>Eukaryota</taxon>
        <taxon>Fungi</taxon>
        <taxon>Dikarya</taxon>
        <taxon>Basidiomycota</taxon>
        <taxon>Agaricomycotina</taxon>
        <taxon>Agaricomycetes</taxon>
        <taxon>Agaricomycetidae</taxon>
        <taxon>Agaricales</taxon>
        <taxon>Marasmiineae</taxon>
        <taxon>Physalacriaceae</taxon>
        <taxon>Armillaria</taxon>
    </lineage>
</organism>
<feature type="signal peptide" evidence="3">
    <location>
        <begin position="1"/>
        <end position="17"/>
    </location>
</feature>
<feature type="region of interest" description="Disordered" evidence="1">
    <location>
        <begin position="188"/>
        <end position="232"/>
    </location>
</feature>
<accession>A0AA39IZ22</accession>
<feature type="transmembrane region" description="Helical" evidence="2">
    <location>
        <begin position="240"/>
        <end position="263"/>
    </location>
</feature>